<dbReference type="PRINTS" id="PR00344">
    <property type="entry name" value="BCTRLSENSOR"/>
</dbReference>
<dbReference type="Pfam" id="PF00989">
    <property type="entry name" value="PAS"/>
    <property type="match status" value="1"/>
</dbReference>
<dbReference type="AlphaFoldDB" id="A0A1B9ADM8"/>
<evidence type="ECO:0000256" key="7">
    <source>
        <dbReference type="ARBA" id="ARBA00022840"/>
    </source>
</evidence>
<dbReference type="InterPro" id="IPR004358">
    <property type="entry name" value="Sig_transdc_His_kin-like_C"/>
</dbReference>
<evidence type="ECO:0000259" key="10">
    <source>
        <dbReference type="PROSITE" id="PS50112"/>
    </source>
</evidence>
<evidence type="ECO:0000256" key="1">
    <source>
        <dbReference type="ARBA" id="ARBA00000085"/>
    </source>
</evidence>
<reference evidence="13" key="1">
    <citation type="submission" date="2016-05" db="EMBL/GenBank/DDBJ databases">
        <authorList>
            <person name="Liu B."/>
            <person name="Wang J."/>
            <person name="Zhu Y."/>
            <person name="Liu G."/>
            <person name="Chen Q."/>
            <person name="Chen Z."/>
            <person name="Lan J."/>
            <person name="Che J."/>
            <person name="Ge C."/>
            <person name="Shi H."/>
            <person name="Pan Z."/>
            <person name="Liu X."/>
        </authorList>
    </citation>
    <scope>NUCLEOTIDE SEQUENCE [LARGE SCALE GENOMIC DNA]</scope>
    <source>
        <strain evidence="13">FJAT-27215</strain>
    </source>
</reference>
<evidence type="ECO:0000256" key="6">
    <source>
        <dbReference type="ARBA" id="ARBA00022777"/>
    </source>
</evidence>
<dbReference type="EC" id="2.7.13.3" evidence="2"/>
<dbReference type="InterPro" id="IPR036097">
    <property type="entry name" value="HisK_dim/P_sf"/>
</dbReference>
<keyword evidence="8" id="KW-0902">Two-component regulatory system</keyword>
<dbReference type="GO" id="GO:0005524">
    <property type="term" value="F:ATP binding"/>
    <property type="evidence" value="ECO:0007669"/>
    <property type="project" value="UniProtKB-KW"/>
</dbReference>
<keyword evidence="13" id="KW-1185">Reference proteome</keyword>
<comment type="catalytic activity">
    <reaction evidence="1">
        <text>ATP + protein L-histidine = ADP + protein N-phospho-L-histidine.</text>
        <dbReference type="EC" id="2.7.13.3"/>
    </reaction>
</comment>
<dbReference type="GO" id="GO:0006355">
    <property type="term" value="P:regulation of DNA-templated transcription"/>
    <property type="evidence" value="ECO:0007669"/>
    <property type="project" value="InterPro"/>
</dbReference>
<dbReference type="InterPro" id="IPR036890">
    <property type="entry name" value="HATPase_C_sf"/>
</dbReference>
<dbReference type="CDD" id="cd00082">
    <property type="entry name" value="HisKA"/>
    <property type="match status" value="1"/>
</dbReference>
<feature type="domain" description="Histidine kinase" evidence="9">
    <location>
        <begin position="274"/>
        <end position="478"/>
    </location>
</feature>
<organism evidence="12 13">
    <name type="scientific">Pseudobacillus wudalianchiensis</name>
    <dbReference type="NCBI Taxonomy" id="1743143"/>
    <lineage>
        <taxon>Bacteria</taxon>
        <taxon>Bacillati</taxon>
        <taxon>Bacillota</taxon>
        <taxon>Bacilli</taxon>
        <taxon>Bacillales</taxon>
        <taxon>Bacillaceae</taxon>
        <taxon>Pseudobacillus</taxon>
    </lineage>
</organism>
<dbReference type="CDD" id="cd00130">
    <property type="entry name" value="PAS"/>
    <property type="match status" value="1"/>
</dbReference>
<sequence>MIQNKEEAECINESIKWLNDRIKEMLLIVDKEGKIKYLNLSFEQALQSSLAELLDQSFLELVHHEDRQKVENQLFFQQNNVNIHPFIHRCNCKNDTFFAIQWETIERDEQGWIRMIGHPIKDKEWKEETDRGEGEQLLLDGIQNINEVICIYDIEKKQYLYASPSFEEFWGFDIEQSYKDPSVVSKRIRNATPEEISACFSTPTDTPREMEFELRGEGEEHSRWIKTKIIPIANGEKTASRYICVSCDITKWKEQDRLAQKWDKLGMIGQLAAGIAHEIRNPLTAVKGFVQLLGKETNSQYNEIIVSELERIEFIMNEFLFLAKPQQDMKLETRNMNKLIKEVVNFMKPEALLNDVTIHVRCDSSLPLVCCEPQQIKQVMINLIKNAVEAMPSGGNILIQTAAKSGDYASIKVCDEGIGIPEDKLQKLFEPFYTSKETGTGLGLMVSKKIIEDHKGSLTFSSEVGKGTAALILLPGVDDE</sequence>
<dbReference type="SMART" id="SM00091">
    <property type="entry name" value="PAS"/>
    <property type="match status" value="2"/>
</dbReference>
<dbReference type="PANTHER" id="PTHR43065:SF10">
    <property type="entry name" value="PEROXIDE STRESS-ACTIVATED HISTIDINE KINASE MAK3"/>
    <property type="match status" value="1"/>
</dbReference>
<proteinExistence type="predicted"/>
<keyword evidence="6" id="KW-0418">Kinase</keyword>
<keyword evidence="5" id="KW-0547">Nucleotide-binding</keyword>
<dbReference type="PROSITE" id="PS50113">
    <property type="entry name" value="PAC"/>
    <property type="match status" value="1"/>
</dbReference>
<dbReference type="GO" id="GO:0000155">
    <property type="term" value="F:phosphorelay sensor kinase activity"/>
    <property type="evidence" value="ECO:0007669"/>
    <property type="project" value="InterPro"/>
</dbReference>
<dbReference type="PROSITE" id="PS50112">
    <property type="entry name" value="PAS"/>
    <property type="match status" value="1"/>
</dbReference>
<protein>
    <recommendedName>
        <fullName evidence="2">histidine kinase</fullName>
        <ecNumber evidence="2">2.7.13.3</ecNumber>
    </recommendedName>
</protein>
<dbReference type="PANTHER" id="PTHR43065">
    <property type="entry name" value="SENSOR HISTIDINE KINASE"/>
    <property type="match status" value="1"/>
</dbReference>
<dbReference type="Pfam" id="PF02518">
    <property type="entry name" value="HATPase_c"/>
    <property type="match status" value="1"/>
</dbReference>
<dbReference type="InterPro" id="IPR013767">
    <property type="entry name" value="PAS_fold"/>
</dbReference>
<dbReference type="InterPro" id="IPR005467">
    <property type="entry name" value="His_kinase_dom"/>
</dbReference>
<evidence type="ECO:0000256" key="4">
    <source>
        <dbReference type="ARBA" id="ARBA00022679"/>
    </source>
</evidence>
<dbReference type="Gene3D" id="3.30.565.10">
    <property type="entry name" value="Histidine kinase-like ATPase, C-terminal domain"/>
    <property type="match status" value="1"/>
</dbReference>
<keyword evidence="4" id="KW-0808">Transferase</keyword>
<evidence type="ECO:0000313" key="12">
    <source>
        <dbReference type="EMBL" id="OCA81945.1"/>
    </source>
</evidence>
<feature type="domain" description="PAC" evidence="11">
    <location>
        <begin position="208"/>
        <end position="261"/>
    </location>
</feature>
<evidence type="ECO:0000256" key="8">
    <source>
        <dbReference type="ARBA" id="ARBA00023012"/>
    </source>
</evidence>
<dbReference type="SUPFAM" id="SSF55874">
    <property type="entry name" value="ATPase domain of HSP90 chaperone/DNA topoisomerase II/histidine kinase"/>
    <property type="match status" value="1"/>
</dbReference>
<name>A0A1B9ADM8_9BACI</name>
<dbReference type="RefSeq" id="WP_065411842.1">
    <property type="nucleotide sequence ID" value="NZ_MAYT01000030.1"/>
</dbReference>
<accession>A0A1B9ADM8</accession>
<evidence type="ECO:0000256" key="2">
    <source>
        <dbReference type="ARBA" id="ARBA00012438"/>
    </source>
</evidence>
<evidence type="ECO:0000313" key="13">
    <source>
        <dbReference type="Proteomes" id="UP000092578"/>
    </source>
</evidence>
<evidence type="ECO:0000256" key="5">
    <source>
        <dbReference type="ARBA" id="ARBA00022741"/>
    </source>
</evidence>
<dbReference type="InterPro" id="IPR003661">
    <property type="entry name" value="HisK_dim/P_dom"/>
</dbReference>
<dbReference type="SUPFAM" id="SSF55785">
    <property type="entry name" value="PYP-like sensor domain (PAS domain)"/>
    <property type="match status" value="2"/>
</dbReference>
<keyword evidence="7" id="KW-0067">ATP-binding</keyword>
<dbReference type="InterPro" id="IPR000014">
    <property type="entry name" value="PAS"/>
</dbReference>
<dbReference type="SMART" id="SM00388">
    <property type="entry name" value="HisKA"/>
    <property type="match status" value="1"/>
</dbReference>
<dbReference type="InterPro" id="IPR003594">
    <property type="entry name" value="HATPase_dom"/>
</dbReference>
<dbReference type="SUPFAM" id="SSF47384">
    <property type="entry name" value="Homodimeric domain of signal transducing histidine kinase"/>
    <property type="match status" value="1"/>
</dbReference>
<evidence type="ECO:0000256" key="3">
    <source>
        <dbReference type="ARBA" id="ARBA00022553"/>
    </source>
</evidence>
<dbReference type="Pfam" id="PF00512">
    <property type="entry name" value="HisKA"/>
    <property type="match status" value="1"/>
</dbReference>
<keyword evidence="3" id="KW-0597">Phosphoprotein</keyword>
<dbReference type="Gene3D" id="3.30.450.20">
    <property type="entry name" value="PAS domain"/>
    <property type="match status" value="2"/>
</dbReference>
<evidence type="ECO:0000259" key="11">
    <source>
        <dbReference type="PROSITE" id="PS50113"/>
    </source>
</evidence>
<dbReference type="InterPro" id="IPR000700">
    <property type="entry name" value="PAS-assoc_C"/>
</dbReference>
<feature type="domain" description="PAS" evidence="10">
    <location>
        <begin position="11"/>
        <end position="74"/>
    </location>
</feature>
<dbReference type="SMART" id="SM00387">
    <property type="entry name" value="HATPase_c"/>
    <property type="match status" value="1"/>
</dbReference>
<dbReference type="Proteomes" id="UP000092578">
    <property type="component" value="Unassembled WGS sequence"/>
</dbReference>
<gene>
    <name evidence="12" type="ORF">A8F95_14615</name>
</gene>
<dbReference type="EMBL" id="MAYT01000030">
    <property type="protein sequence ID" value="OCA81945.1"/>
    <property type="molecule type" value="Genomic_DNA"/>
</dbReference>
<evidence type="ECO:0000259" key="9">
    <source>
        <dbReference type="PROSITE" id="PS50109"/>
    </source>
</evidence>
<dbReference type="PROSITE" id="PS50109">
    <property type="entry name" value="HIS_KIN"/>
    <property type="match status" value="1"/>
</dbReference>
<dbReference type="Gene3D" id="1.10.287.130">
    <property type="match status" value="1"/>
</dbReference>
<dbReference type="InterPro" id="IPR035965">
    <property type="entry name" value="PAS-like_dom_sf"/>
</dbReference>
<comment type="caution">
    <text evidence="12">The sequence shown here is derived from an EMBL/GenBank/DDBJ whole genome shotgun (WGS) entry which is preliminary data.</text>
</comment>
<dbReference type="CDD" id="cd00075">
    <property type="entry name" value="HATPase"/>
    <property type="match status" value="1"/>
</dbReference>
<dbReference type="Pfam" id="PF13426">
    <property type="entry name" value="PAS_9"/>
    <property type="match status" value="1"/>
</dbReference>